<gene>
    <name evidence="1" type="ORF">J4709_28820</name>
</gene>
<evidence type="ECO:0000313" key="1">
    <source>
        <dbReference type="EMBL" id="MBO2461577.1"/>
    </source>
</evidence>
<organism evidence="1 2">
    <name type="scientific">Actinomadura violacea</name>
    <dbReference type="NCBI Taxonomy" id="2819934"/>
    <lineage>
        <taxon>Bacteria</taxon>
        <taxon>Bacillati</taxon>
        <taxon>Actinomycetota</taxon>
        <taxon>Actinomycetes</taxon>
        <taxon>Streptosporangiales</taxon>
        <taxon>Thermomonosporaceae</taxon>
        <taxon>Actinomadura</taxon>
    </lineage>
</organism>
<reference evidence="1 2" key="1">
    <citation type="submission" date="2021-03" db="EMBL/GenBank/DDBJ databases">
        <title>Actinomadura violae sp. nov., isolated from lichen in Thailand.</title>
        <authorList>
            <person name="Kanchanasin P."/>
            <person name="Saeng-In P."/>
            <person name="Phongsopitanun W."/>
            <person name="Yuki M."/>
            <person name="Kudo T."/>
            <person name="Ohkuma M."/>
            <person name="Tanasupawat S."/>
        </authorList>
    </citation>
    <scope>NUCLEOTIDE SEQUENCE [LARGE SCALE GENOMIC DNA]</scope>
    <source>
        <strain evidence="1 2">LCR2-06</strain>
    </source>
</reference>
<keyword evidence="2" id="KW-1185">Reference proteome</keyword>
<dbReference type="Proteomes" id="UP000680206">
    <property type="component" value="Unassembled WGS sequence"/>
</dbReference>
<dbReference type="RefSeq" id="WP_208244933.1">
    <property type="nucleotide sequence ID" value="NZ_JAGEPF010000018.1"/>
</dbReference>
<dbReference type="EMBL" id="JAGEPF010000018">
    <property type="protein sequence ID" value="MBO2461577.1"/>
    <property type="molecule type" value="Genomic_DNA"/>
</dbReference>
<comment type="caution">
    <text evidence="1">The sequence shown here is derived from an EMBL/GenBank/DDBJ whole genome shotgun (WGS) entry which is preliminary data.</text>
</comment>
<proteinExistence type="predicted"/>
<name>A0ABS3RXU6_9ACTN</name>
<accession>A0ABS3RXU6</accession>
<evidence type="ECO:0000313" key="2">
    <source>
        <dbReference type="Proteomes" id="UP000680206"/>
    </source>
</evidence>
<sequence length="46" mass="5352">MEARPTPAPPVRVPGPDYDTMRRLNRDFDAAALRLLDECRNERRGR</sequence>
<protein>
    <submittedName>
        <fullName evidence="1">Uncharacterized protein</fullName>
    </submittedName>
</protein>